<name>A0A6G0YVW4_APHCR</name>
<evidence type="ECO:0000313" key="1">
    <source>
        <dbReference type="EMBL" id="KAF0762195.1"/>
    </source>
</evidence>
<gene>
    <name evidence="1" type="ORF">FWK35_00008321</name>
</gene>
<dbReference type="AlphaFoldDB" id="A0A6G0YVW4"/>
<comment type="caution">
    <text evidence="1">The sequence shown here is derived from an EMBL/GenBank/DDBJ whole genome shotgun (WGS) entry which is preliminary data.</text>
</comment>
<dbReference type="EMBL" id="VUJU01002197">
    <property type="protein sequence ID" value="KAF0762195.1"/>
    <property type="molecule type" value="Genomic_DNA"/>
</dbReference>
<protein>
    <submittedName>
        <fullName evidence="1">Uncharacterized protein</fullName>
    </submittedName>
</protein>
<evidence type="ECO:0000313" key="2">
    <source>
        <dbReference type="Proteomes" id="UP000478052"/>
    </source>
</evidence>
<dbReference type="Proteomes" id="UP000478052">
    <property type="component" value="Unassembled WGS sequence"/>
</dbReference>
<accession>A0A6G0YVW4</accession>
<keyword evidence="2" id="KW-1185">Reference proteome</keyword>
<sequence length="64" mass="7250">MIINHIDNVVNDNFSSKLRLNTQETRNMIESSCCKALKILVFAKRICSQHKLVAPIKFCNVGSN</sequence>
<proteinExistence type="predicted"/>
<reference evidence="1 2" key="1">
    <citation type="submission" date="2019-08" db="EMBL/GenBank/DDBJ databases">
        <title>Whole genome of Aphis craccivora.</title>
        <authorList>
            <person name="Voronova N.V."/>
            <person name="Shulinski R.S."/>
            <person name="Bandarenka Y.V."/>
            <person name="Zhorov D.G."/>
            <person name="Warner D."/>
        </authorList>
    </citation>
    <scope>NUCLEOTIDE SEQUENCE [LARGE SCALE GENOMIC DNA]</scope>
    <source>
        <strain evidence="1">180601</strain>
        <tissue evidence="1">Whole Body</tissue>
    </source>
</reference>
<organism evidence="1 2">
    <name type="scientific">Aphis craccivora</name>
    <name type="common">Cowpea aphid</name>
    <dbReference type="NCBI Taxonomy" id="307492"/>
    <lineage>
        <taxon>Eukaryota</taxon>
        <taxon>Metazoa</taxon>
        <taxon>Ecdysozoa</taxon>
        <taxon>Arthropoda</taxon>
        <taxon>Hexapoda</taxon>
        <taxon>Insecta</taxon>
        <taxon>Pterygota</taxon>
        <taxon>Neoptera</taxon>
        <taxon>Paraneoptera</taxon>
        <taxon>Hemiptera</taxon>
        <taxon>Sternorrhyncha</taxon>
        <taxon>Aphidomorpha</taxon>
        <taxon>Aphidoidea</taxon>
        <taxon>Aphididae</taxon>
        <taxon>Aphidini</taxon>
        <taxon>Aphis</taxon>
        <taxon>Aphis</taxon>
    </lineage>
</organism>